<reference evidence="2" key="1">
    <citation type="submission" date="2023-03" db="EMBL/GenBank/DDBJ databases">
        <title>Massive genome expansion in bonnet fungi (Mycena s.s.) driven by repeated elements and novel gene families across ecological guilds.</title>
        <authorList>
            <consortium name="Lawrence Berkeley National Laboratory"/>
            <person name="Harder C.B."/>
            <person name="Miyauchi S."/>
            <person name="Viragh M."/>
            <person name="Kuo A."/>
            <person name="Thoen E."/>
            <person name="Andreopoulos B."/>
            <person name="Lu D."/>
            <person name="Skrede I."/>
            <person name="Drula E."/>
            <person name="Henrissat B."/>
            <person name="Morin E."/>
            <person name="Kohler A."/>
            <person name="Barry K."/>
            <person name="LaButti K."/>
            <person name="Morin E."/>
            <person name="Salamov A."/>
            <person name="Lipzen A."/>
            <person name="Mereny Z."/>
            <person name="Hegedus B."/>
            <person name="Baldrian P."/>
            <person name="Stursova M."/>
            <person name="Weitz H."/>
            <person name="Taylor A."/>
            <person name="Grigoriev I.V."/>
            <person name="Nagy L.G."/>
            <person name="Martin F."/>
            <person name="Kauserud H."/>
        </authorList>
    </citation>
    <scope>NUCLEOTIDE SEQUENCE</scope>
    <source>
        <strain evidence="2">9144</strain>
    </source>
</reference>
<dbReference type="AlphaFoldDB" id="A0AAD6V5T5"/>
<dbReference type="EMBL" id="JARJCW010000050">
    <property type="protein sequence ID" value="KAJ7203660.1"/>
    <property type="molecule type" value="Genomic_DNA"/>
</dbReference>
<organism evidence="2 3">
    <name type="scientific">Mycena pura</name>
    <dbReference type="NCBI Taxonomy" id="153505"/>
    <lineage>
        <taxon>Eukaryota</taxon>
        <taxon>Fungi</taxon>
        <taxon>Dikarya</taxon>
        <taxon>Basidiomycota</taxon>
        <taxon>Agaricomycotina</taxon>
        <taxon>Agaricomycetes</taxon>
        <taxon>Agaricomycetidae</taxon>
        <taxon>Agaricales</taxon>
        <taxon>Marasmiineae</taxon>
        <taxon>Mycenaceae</taxon>
        <taxon>Mycena</taxon>
    </lineage>
</organism>
<evidence type="ECO:0000256" key="1">
    <source>
        <dbReference type="SAM" id="MobiDB-lite"/>
    </source>
</evidence>
<sequence length="260" mass="28342">MTMRHPGPESVFNPTRHLVAISDSVLSAWETLSEESRDTLTESEDSLSPGPSRAPESPELLPLSSPELRNRCPPVSAAADHLKPAHLEILSSGGKFKSTATVLCASLTLPGRPYKPCPVIMKVVHEHTAYRQLQDLSVVVPHLFAVMREPADPSSAIMVLENAGERIGHGGWDDVVLDESDKKDIYLALAQIHTRGVLHGDVRPRNVVRRPHGGMCFVDFGLAEVGHRCDPQSCDELVELRSSLGLPNNIMDDRAAGQEC</sequence>
<evidence type="ECO:0000313" key="2">
    <source>
        <dbReference type="EMBL" id="KAJ7203660.1"/>
    </source>
</evidence>
<feature type="region of interest" description="Disordered" evidence="1">
    <location>
        <begin position="33"/>
        <end position="69"/>
    </location>
</feature>
<evidence type="ECO:0000313" key="3">
    <source>
        <dbReference type="Proteomes" id="UP001219525"/>
    </source>
</evidence>
<keyword evidence="3" id="KW-1185">Reference proteome</keyword>
<accession>A0AAD6V5T5</accession>
<name>A0AAD6V5T5_9AGAR</name>
<dbReference type="Proteomes" id="UP001219525">
    <property type="component" value="Unassembled WGS sequence"/>
</dbReference>
<evidence type="ECO:0008006" key="4">
    <source>
        <dbReference type="Google" id="ProtNLM"/>
    </source>
</evidence>
<protein>
    <recommendedName>
        <fullName evidence="4">Protein kinase domain-containing protein</fullName>
    </recommendedName>
</protein>
<dbReference type="InterPro" id="IPR011009">
    <property type="entry name" value="Kinase-like_dom_sf"/>
</dbReference>
<proteinExistence type="predicted"/>
<comment type="caution">
    <text evidence="2">The sequence shown here is derived from an EMBL/GenBank/DDBJ whole genome shotgun (WGS) entry which is preliminary data.</text>
</comment>
<dbReference type="Gene3D" id="1.10.510.10">
    <property type="entry name" value="Transferase(Phosphotransferase) domain 1"/>
    <property type="match status" value="1"/>
</dbReference>
<feature type="compositionally biased region" description="Low complexity" evidence="1">
    <location>
        <begin position="55"/>
        <end position="67"/>
    </location>
</feature>
<gene>
    <name evidence="2" type="ORF">GGX14DRAFT_461721</name>
</gene>
<dbReference type="SUPFAM" id="SSF56112">
    <property type="entry name" value="Protein kinase-like (PK-like)"/>
    <property type="match status" value="1"/>
</dbReference>